<evidence type="ECO:0000313" key="1">
    <source>
        <dbReference type="EMBL" id="CEN32819.1"/>
    </source>
</evidence>
<proteinExistence type="predicted"/>
<dbReference type="Proteomes" id="UP000044026">
    <property type="component" value="Unassembled WGS sequence"/>
</dbReference>
<gene>
    <name evidence="1" type="ORF">CCAN12_200004</name>
</gene>
<name>A0A0B7H2Q9_9FLAO</name>
<evidence type="ECO:0000313" key="2">
    <source>
        <dbReference type="Proteomes" id="UP000044026"/>
    </source>
</evidence>
<accession>A0A0B7H2Q9</accession>
<dbReference type="AlphaFoldDB" id="A0A0B7H2Q9"/>
<dbReference type="RefSeq" id="WP_041998488.1">
    <property type="nucleotide sequence ID" value="NZ_CP022382.1"/>
</dbReference>
<dbReference type="PROSITE" id="PS51257">
    <property type="entry name" value="PROKAR_LIPOPROTEIN"/>
    <property type="match status" value="1"/>
</dbReference>
<dbReference type="EMBL" id="CDOE01000013">
    <property type="protein sequence ID" value="CEN32819.1"/>
    <property type="molecule type" value="Genomic_DNA"/>
</dbReference>
<protein>
    <submittedName>
        <fullName evidence="1">Uncharacterized protein</fullName>
    </submittedName>
</protein>
<organism evidence="1 2">
    <name type="scientific">Capnocytophaga canimorsus</name>
    <dbReference type="NCBI Taxonomy" id="28188"/>
    <lineage>
        <taxon>Bacteria</taxon>
        <taxon>Pseudomonadati</taxon>
        <taxon>Bacteroidota</taxon>
        <taxon>Flavobacteriia</taxon>
        <taxon>Flavobacteriales</taxon>
        <taxon>Flavobacteriaceae</taxon>
        <taxon>Capnocytophaga</taxon>
    </lineage>
</organism>
<reference evidence="1 2" key="1">
    <citation type="submission" date="2015-01" db="EMBL/GenBank/DDBJ databases">
        <authorList>
            <person name="Xiang T."/>
            <person name="Song Y."/>
            <person name="Huang L."/>
            <person name="Wang B."/>
            <person name="Wu P."/>
        </authorList>
    </citation>
    <scope>NUCLEOTIDE SEQUENCE [LARGE SCALE GENOMIC DNA]</scope>
    <source>
        <strain evidence="1 2">Cc12</strain>
    </source>
</reference>
<sequence length="152" mass="17245">MKRIYLTMIVLFAVFVVACEKDNGKATGNGDNNNPTSVDGVWHFDSQEMFHKGISQGKEESPQILECLKKSTITFQKGVCIFQGYIPVVGNSCKQLSRIQGIYQLTDKMLEIAFNKSKVKYEIAKKTDKEIVIKQENTSDPDSYFLDTYVKK</sequence>
<dbReference type="GeneID" id="69581231"/>